<dbReference type="GO" id="GO:0009904">
    <property type="term" value="P:chloroplast accumulation movement"/>
    <property type="evidence" value="ECO:0007669"/>
    <property type="project" value="TreeGrafter"/>
</dbReference>
<name>A0AAV3R2D0_LITER</name>
<accession>A0AAV3R2D0</accession>
<evidence type="ECO:0000313" key="5">
    <source>
        <dbReference type="EMBL" id="GAA0169766.1"/>
    </source>
</evidence>
<comment type="similarity">
    <text evidence="1">Belongs to the WEB family.</text>
</comment>
<feature type="compositionally biased region" description="Polar residues" evidence="4">
    <location>
        <begin position="864"/>
        <end position="875"/>
    </location>
</feature>
<feature type="compositionally biased region" description="Polar residues" evidence="4">
    <location>
        <begin position="187"/>
        <end position="204"/>
    </location>
</feature>
<feature type="region of interest" description="Disordered" evidence="4">
    <location>
        <begin position="731"/>
        <end position="753"/>
    </location>
</feature>
<feature type="compositionally biased region" description="Low complexity" evidence="4">
    <location>
        <begin position="32"/>
        <end position="41"/>
    </location>
</feature>
<feature type="compositionally biased region" description="Basic and acidic residues" evidence="4">
    <location>
        <begin position="16"/>
        <end position="30"/>
    </location>
</feature>
<evidence type="ECO:0000256" key="4">
    <source>
        <dbReference type="SAM" id="MobiDB-lite"/>
    </source>
</evidence>
<proteinExistence type="inferred from homology"/>
<dbReference type="PANTHER" id="PTHR32054:SF31">
    <property type="entry name" value="PROTEIN WEAK CHLOROPLAST MOVEMENT UNDER BLUE LIGHT 1"/>
    <property type="match status" value="1"/>
</dbReference>
<evidence type="ECO:0000313" key="6">
    <source>
        <dbReference type="Proteomes" id="UP001454036"/>
    </source>
</evidence>
<sequence length="907" mass="99921">MEDDKPKDGGIASESSHNKVDIENAHKDVNDQTTQTLQTNSTQHFGNLISCQEATPNVTSSVEALLPNDKNEFSSSIAAQADGASQGTLLDVKQPQVSVGGNSSSSVITQSDEPMLDVKQPEEPVGGHSSSRVSAQSDGPLPDVKQPQESLDGDSSSSVKPQESVGGNSSSNVVAQPDKPLLGVIQPQESIGENSSNSAPTQSDKPLLSIIQPQESVGGNSPTRVAAQSDRPLLDIIQPQESVDGNSLSSAAAQSDRPSLDATQPHIEAKKRVLTISYSSPEMHLNDSSLPQVRDVANVQASNSSPRQHIVHSKKEVVIDTTTNISVKHAVSRFGGIVDWKAHKAHTMERRKFIQLELEKAHEEIPVFKRLCEAAEEEKLQFLKKLNSSKRLNEELKLNLERAQTEEQQAKQDSELAILRMEELEQGIADEVSKAAKAQLEVARARHASAVSELKIVQDELQQLQQDFTNIQAEKGSAVSKARESVAESKEVEKRLEELSIELINTKDSLETAQASHLEAEEQRAEKTTVLEQDMLKFEKEIRDTDEELERLNNKFASAKNVKAQLATSLDLLQKLKGELGGYMESQKQENPQETEENLENKNRGDMQAAVTSTKMDLEETRANIKKATDEVNSLKESATSLETELSKIKLKIAQMQEEEEEVDLPEKLQHAKQDTNPAKLLVELRGEEYKKAKEEATQLNIEKSNVESRLLTVQKEIELAKACEKLASDAIKEPQESGSSDTINEEDSQTKVPLSLEEYYGLNMGAHEAEEGANKKVLAALSEIDAAKESELESINKLNEANNEIAQIKEELEIALQKVNLAKEGKLNAEEELRKWRTKQQIQKADGGKTPQSTTEAKKESENLTIKPNSTSTPGPEEKAPKKKKKSIFPRFFMFMGKKKSSSKSK</sequence>
<reference evidence="5 6" key="1">
    <citation type="submission" date="2024-01" db="EMBL/GenBank/DDBJ databases">
        <title>The complete chloroplast genome sequence of Lithospermum erythrorhizon: insights into the phylogenetic relationship among Boraginaceae species and the maternal lineages of purple gromwells.</title>
        <authorList>
            <person name="Okada T."/>
            <person name="Watanabe K."/>
        </authorList>
    </citation>
    <scope>NUCLEOTIDE SEQUENCE [LARGE SCALE GENOMIC DNA]</scope>
</reference>
<protein>
    <submittedName>
        <fullName evidence="5">Uncharacterized protein</fullName>
    </submittedName>
</protein>
<dbReference type="Proteomes" id="UP001454036">
    <property type="component" value="Unassembled WGS sequence"/>
</dbReference>
<feature type="compositionally biased region" description="Polar residues" evidence="4">
    <location>
        <begin position="147"/>
        <end position="161"/>
    </location>
</feature>
<feature type="compositionally biased region" description="Polar residues" evidence="4">
    <location>
        <begin position="128"/>
        <end position="137"/>
    </location>
</feature>
<evidence type="ECO:0000256" key="2">
    <source>
        <dbReference type="ARBA" id="ARBA00023054"/>
    </source>
</evidence>
<feature type="region of interest" description="Disordered" evidence="4">
    <location>
        <begin position="243"/>
        <end position="264"/>
    </location>
</feature>
<feature type="compositionally biased region" description="Low complexity" evidence="4">
    <location>
        <begin position="97"/>
        <end position="107"/>
    </location>
</feature>
<feature type="compositionally biased region" description="Polar residues" evidence="4">
    <location>
        <begin position="243"/>
        <end position="257"/>
    </location>
</feature>
<feature type="coiled-coil region" evidence="3">
    <location>
        <begin position="358"/>
        <end position="569"/>
    </location>
</feature>
<dbReference type="GO" id="GO:0009903">
    <property type="term" value="P:chloroplast avoidance movement"/>
    <property type="evidence" value="ECO:0007669"/>
    <property type="project" value="TreeGrafter"/>
</dbReference>
<feature type="region of interest" description="Disordered" evidence="4">
    <location>
        <begin position="92"/>
        <end position="225"/>
    </location>
</feature>
<evidence type="ECO:0000256" key="3">
    <source>
        <dbReference type="SAM" id="Coils"/>
    </source>
</evidence>
<dbReference type="InterPro" id="IPR008545">
    <property type="entry name" value="Web"/>
</dbReference>
<dbReference type="Pfam" id="PF05701">
    <property type="entry name" value="WEMBL"/>
    <property type="match status" value="1"/>
</dbReference>
<keyword evidence="2 3" id="KW-0175">Coiled coil</keyword>
<feature type="region of interest" description="Disordered" evidence="4">
    <location>
        <begin position="1"/>
        <end position="41"/>
    </location>
</feature>
<dbReference type="EMBL" id="BAABME010006967">
    <property type="protein sequence ID" value="GAA0169766.1"/>
    <property type="molecule type" value="Genomic_DNA"/>
</dbReference>
<keyword evidence="6" id="KW-1185">Reference proteome</keyword>
<organism evidence="5 6">
    <name type="scientific">Lithospermum erythrorhizon</name>
    <name type="common">Purple gromwell</name>
    <name type="synonym">Lithospermum officinale var. erythrorhizon</name>
    <dbReference type="NCBI Taxonomy" id="34254"/>
    <lineage>
        <taxon>Eukaryota</taxon>
        <taxon>Viridiplantae</taxon>
        <taxon>Streptophyta</taxon>
        <taxon>Embryophyta</taxon>
        <taxon>Tracheophyta</taxon>
        <taxon>Spermatophyta</taxon>
        <taxon>Magnoliopsida</taxon>
        <taxon>eudicotyledons</taxon>
        <taxon>Gunneridae</taxon>
        <taxon>Pentapetalae</taxon>
        <taxon>asterids</taxon>
        <taxon>lamiids</taxon>
        <taxon>Boraginales</taxon>
        <taxon>Boraginaceae</taxon>
        <taxon>Boraginoideae</taxon>
        <taxon>Lithospermeae</taxon>
        <taxon>Lithospermum</taxon>
    </lineage>
</organism>
<dbReference type="PANTHER" id="PTHR32054">
    <property type="entry name" value="HEAVY CHAIN, PUTATIVE, EXPRESSED-RELATED-RELATED"/>
    <property type="match status" value="1"/>
</dbReference>
<feature type="coiled-coil region" evidence="3">
    <location>
        <begin position="785"/>
        <end position="826"/>
    </location>
</feature>
<gene>
    <name evidence="5" type="ORF">LIER_24174</name>
</gene>
<comment type="caution">
    <text evidence="5">The sequence shown here is derived from an EMBL/GenBank/DDBJ whole genome shotgun (WGS) entry which is preliminary data.</text>
</comment>
<feature type="compositionally biased region" description="Polar residues" evidence="4">
    <location>
        <begin position="211"/>
        <end position="223"/>
    </location>
</feature>
<feature type="compositionally biased region" description="Basic residues" evidence="4">
    <location>
        <begin position="898"/>
        <end position="907"/>
    </location>
</feature>
<dbReference type="GO" id="GO:0005829">
    <property type="term" value="C:cytosol"/>
    <property type="evidence" value="ECO:0007669"/>
    <property type="project" value="TreeGrafter"/>
</dbReference>
<evidence type="ECO:0000256" key="1">
    <source>
        <dbReference type="ARBA" id="ARBA00005485"/>
    </source>
</evidence>
<dbReference type="AlphaFoldDB" id="A0AAV3R2D0"/>
<feature type="region of interest" description="Disordered" evidence="4">
    <location>
        <begin position="836"/>
        <end position="907"/>
    </location>
</feature>
<feature type="compositionally biased region" description="Low complexity" evidence="4">
    <location>
        <begin position="164"/>
        <end position="174"/>
    </location>
</feature>
<feature type="region of interest" description="Disordered" evidence="4">
    <location>
        <begin position="584"/>
        <end position="616"/>
    </location>
</feature>